<organism evidence="1 2">
    <name type="scientific">Candidatus Enterocloster excrementigallinarum</name>
    <dbReference type="NCBI Taxonomy" id="2838558"/>
    <lineage>
        <taxon>Bacteria</taxon>
        <taxon>Bacillati</taxon>
        <taxon>Bacillota</taxon>
        <taxon>Clostridia</taxon>
        <taxon>Lachnospirales</taxon>
        <taxon>Lachnospiraceae</taxon>
        <taxon>Enterocloster</taxon>
    </lineage>
</organism>
<accession>A0A9D2PUI2</accession>
<evidence type="ECO:0000313" key="1">
    <source>
        <dbReference type="EMBL" id="HJC67507.1"/>
    </source>
</evidence>
<reference evidence="1" key="1">
    <citation type="journal article" date="2021" name="PeerJ">
        <title>Extensive microbial diversity within the chicken gut microbiome revealed by metagenomics and culture.</title>
        <authorList>
            <person name="Gilroy R."/>
            <person name="Ravi A."/>
            <person name="Getino M."/>
            <person name="Pursley I."/>
            <person name="Horton D.L."/>
            <person name="Alikhan N.F."/>
            <person name="Baker D."/>
            <person name="Gharbi K."/>
            <person name="Hall N."/>
            <person name="Watson M."/>
            <person name="Adriaenssens E.M."/>
            <person name="Foster-Nyarko E."/>
            <person name="Jarju S."/>
            <person name="Secka A."/>
            <person name="Antonio M."/>
            <person name="Oren A."/>
            <person name="Chaudhuri R.R."/>
            <person name="La Ragione R."/>
            <person name="Hildebrand F."/>
            <person name="Pallen M.J."/>
        </authorList>
    </citation>
    <scope>NUCLEOTIDE SEQUENCE</scope>
    <source>
        <strain evidence="1">CHK198-12963</strain>
    </source>
</reference>
<sequence length="86" mass="10078">MILTEYDEELHSKTLYEEGLSIGVQAFRQSLLQYIGRKWPITEELKEKIEAENSLETLQHWMTLAWDCNSIEELSRQILPPDTLPS</sequence>
<dbReference type="AlphaFoldDB" id="A0A9D2PUI2"/>
<dbReference type="EMBL" id="DWWB01000073">
    <property type="protein sequence ID" value="HJC67507.1"/>
    <property type="molecule type" value="Genomic_DNA"/>
</dbReference>
<comment type="caution">
    <text evidence="1">The sequence shown here is derived from an EMBL/GenBank/DDBJ whole genome shotgun (WGS) entry which is preliminary data.</text>
</comment>
<reference evidence="1" key="2">
    <citation type="submission" date="2021-04" db="EMBL/GenBank/DDBJ databases">
        <authorList>
            <person name="Gilroy R."/>
        </authorList>
    </citation>
    <scope>NUCLEOTIDE SEQUENCE</scope>
    <source>
        <strain evidence="1">CHK198-12963</strain>
    </source>
</reference>
<proteinExistence type="predicted"/>
<gene>
    <name evidence="1" type="ORF">H9931_12485</name>
</gene>
<protein>
    <submittedName>
        <fullName evidence="1">Uncharacterized protein</fullName>
    </submittedName>
</protein>
<evidence type="ECO:0000313" key="2">
    <source>
        <dbReference type="Proteomes" id="UP000823863"/>
    </source>
</evidence>
<name>A0A9D2PUI2_9FIRM</name>
<dbReference type="Proteomes" id="UP000823863">
    <property type="component" value="Unassembled WGS sequence"/>
</dbReference>